<dbReference type="AlphaFoldDB" id="A0A368L0G3"/>
<feature type="transmembrane region" description="Helical" evidence="7">
    <location>
        <begin position="12"/>
        <end position="31"/>
    </location>
</feature>
<dbReference type="GO" id="GO:0022857">
    <property type="term" value="F:transmembrane transporter activity"/>
    <property type="evidence" value="ECO:0007669"/>
    <property type="project" value="InterPro"/>
</dbReference>
<keyword evidence="5 7" id="KW-1133">Transmembrane helix</keyword>
<dbReference type="CDD" id="cd17472">
    <property type="entry name" value="MFS_YajR_like"/>
    <property type="match status" value="1"/>
</dbReference>
<keyword evidence="6 7" id="KW-0472">Membrane</keyword>
<feature type="transmembrane region" description="Helical" evidence="7">
    <location>
        <begin position="101"/>
        <end position="121"/>
    </location>
</feature>
<feature type="transmembrane region" description="Helical" evidence="7">
    <location>
        <begin position="206"/>
        <end position="230"/>
    </location>
</feature>
<feature type="transmembrane region" description="Helical" evidence="7">
    <location>
        <begin position="242"/>
        <end position="260"/>
    </location>
</feature>
<dbReference type="InterPro" id="IPR036259">
    <property type="entry name" value="MFS_trans_sf"/>
</dbReference>
<dbReference type="InterPro" id="IPR050171">
    <property type="entry name" value="MFS_Transporters"/>
</dbReference>
<feature type="transmembrane region" description="Helical" evidence="7">
    <location>
        <begin position="295"/>
        <end position="314"/>
    </location>
</feature>
<evidence type="ECO:0000313" key="9">
    <source>
        <dbReference type="EMBL" id="RCS56559.1"/>
    </source>
</evidence>
<proteinExistence type="predicted"/>
<evidence type="ECO:0000256" key="7">
    <source>
        <dbReference type="SAM" id="Phobius"/>
    </source>
</evidence>
<feature type="transmembrane region" description="Helical" evidence="7">
    <location>
        <begin position="76"/>
        <end position="95"/>
    </location>
</feature>
<dbReference type="PANTHER" id="PTHR23517:SF2">
    <property type="entry name" value="MULTIDRUG RESISTANCE PROTEIN MDTH"/>
    <property type="match status" value="1"/>
</dbReference>
<dbReference type="Pfam" id="PF07690">
    <property type="entry name" value="MFS_1"/>
    <property type="match status" value="2"/>
</dbReference>
<dbReference type="Proteomes" id="UP000252357">
    <property type="component" value="Unassembled WGS sequence"/>
</dbReference>
<organism evidence="9 10">
    <name type="scientific">Parvibium lacunae</name>
    <dbReference type="NCBI Taxonomy" id="1888893"/>
    <lineage>
        <taxon>Bacteria</taxon>
        <taxon>Pseudomonadati</taxon>
        <taxon>Pseudomonadota</taxon>
        <taxon>Betaproteobacteria</taxon>
        <taxon>Burkholderiales</taxon>
        <taxon>Alcaligenaceae</taxon>
        <taxon>Parvibium</taxon>
    </lineage>
</organism>
<dbReference type="EMBL" id="QPGB01000006">
    <property type="protein sequence ID" value="RCS56559.1"/>
    <property type="molecule type" value="Genomic_DNA"/>
</dbReference>
<feature type="domain" description="Major facilitator superfamily (MFS) profile" evidence="8">
    <location>
        <begin position="1"/>
        <end position="385"/>
    </location>
</feature>
<gene>
    <name evidence="9" type="ORF">DU000_11370</name>
</gene>
<accession>A0A368L0G3</accession>
<keyword evidence="2" id="KW-0813">Transport</keyword>
<dbReference type="InterPro" id="IPR020846">
    <property type="entry name" value="MFS_dom"/>
</dbReference>
<feature type="transmembrane region" description="Helical" evidence="7">
    <location>
        <begin position="334"/>
        <end position="354"/>
    </location>
</feature>
<sequence>MSAQEWRASLSLSSIFGLRMLGLFLILPVFAVHAHTLPGGDNASLVGLAIGIYGLTQACFQIIYGSASDRLGRKPVIIFGLILFAVGSFMAAAATDIYWTIAGRAIQGAGAISAAVTAFIADSTREEHRTKAMAMVGGMIGLTFATSLIAAPALYAWIGMGGLFTLTGVLSVLAIGVVAWVVPPAPPRAPLPAVPFREVLCHRELLRLNLGVFALHMAQMAMFVVVPVLLVEQAGMPLAQHWQIYLPVVLISFVFMVPPIMVGERRGKVREVLLAAIALLLLVELALGTLPYSKWMLVALLLAFFIAFNVLEALQPSLVSRIAPPAAKGAAMGIYNTTQAFGLFLGGAVGGWLSKHYGPHAIFWMNAAWVSVWLVVAWGMPAIARRSKPSQTLEEKLTEELAEQA</sequence>
<feature type="transmembrane region" description="Helical" evidence="7">
    <location>
        <begin position="43"/>
        <end position="64"/>
    </location>
</feature>
<evidence type="ECO:0000259" key="8">
    <source>
        <dbReference type="PROSITE" id="PS50850"/>
    </source>
</evidence>
<dbReference type="InterPro" id="IPR011701">
    <property type="entry name" value="MFS"/>
</dbReference>
<dbReference type="SUPFAM" id="SSF103473">
    <property type="entry name" value="MFS general substrate transporter"/>
    <property type="match status" value="1"/>
</dbReference>
<feature type="transmembrane region" description="Helical" evidence="7">
    <location>
        <begin position="360"/>
        <end position="380"/>
    </location>
</feature>
<evidence type="ECO:0000256" key="1">
    <source>
        <dbReference type="ARBA" id="ARBA00004651"/>
    </source>
</evidence>
<dbReference type="Gene3D" id="1.20.1250.20">
    <property type="entry name" value="MFS general substrate transporter like domains"/>
    <property type="match status" value="1"/>
</dbReference>
<feature type="transmembrane region" description="Helical" evidence="7">
    <location>
        <begin position="272"/>
        <end position="289"/>
    </location>
</feature>
<comment type="subcellular location">
    <subcellularLocation>
        <location evidence="1">Cell membrane</location>
        <topology evidence="1">Multi-pass membrane protein</topology>
    </subcellularLocation>
</comment>
<dbReference type="PROSITE" id="PS50850">
    <property type="entry name" value="MFS"/>
    <property type="match status" value="1"/>
</dbReference>
<dbReference type="PANTHER" id="PTHR23517">
    <property type="entry name" value="RESISTANCE PROTEIN MDTM, PUTATIVE-RELATED-RELATED"/>
    <property type="match status" value="1"/>
</dbReference>
<name>A0A368L0G3_9BURK</name>
<keyword evidence="3" id="KW-1003">Cell membrane</keyword>
<dbReference type="GO" id="GO:0005886">
    <property type="term" value="C:plasma membrane"/>
    <property type="evidence" value="ECO:0007669"/>
    <property type="project" value="UniProtKB-SubCell"/>
</dbReference>
<evidence type="ECO:0000256" key="6">
    <source>
        <dbReference type="ARBA" id="ARBA00023136"/>
    </source>
</evidence>
<keyword evidence="4 7" id="KW-0812">Transmembrane</keyword>
<evidence type="ECO:0000256" key="4">
    <source>
        <dbReference type="ARBA" id="ARBA00022692"/>
    </source>
</evidence>
<evidence type="ECO:0000256" key="2">
    <source>
        <dbReference type="ARBA" id="ARBA00022448"/>
    </source>
</evidence>
<keyword evidence="10" id="KW-1185">Reference proteome</keyword>
<evidence type="ECO:0000256" key="3">
    <source>
        <dbReference type="ARBA" id="ARBA00022475"/>
    </source>
</evidence>
<dbReference type="InterPro" id="IPR001958">
    <property type="entry name" value="Tet-R_TetA/multi-R_MdtG-like"/>
</dbReference>
<dbReference type="PRINTS" id="PR01035">
    <property type="entry name" value="TCRTETA"/>
</dbReference>
<feature type="transmembrane region" description="Helical" evidence="7">
    <location>
        <begin position="164"/>
        <end position="185"/>
    </location>
</feature>
<comment type="caution">
    <text evidence="9">The sequence shown here is derived from an EMBL/GenBank/DDBJ whole genome shotgun (WGS) entry which is preliminary data.</text>
</comment>
<protein>
    <submittedName>
        <fullName evidence="9">MFS transporter</fullName>
    </submittedName>
</protein>
<reference evidence="9 10" key="1">
    <citation type="journal article" date="2018" name="Int. J. Syst. Evol. Microbiol.">
        <title>Parvibium lacunae gen. nov., sp. nov., a new member of the family Alcaligenaceae isolated from a freshwater pond.</title>
        <authorList>
            <person name="Chen W.M."/>
            <person name="Xie P.B."/>
            <person name="Hsu M.Y."/>
            <person name="Sheu S.Y."/>
        </authorList>
    </citation>
    <scope>NUCLEOTIDE SEQUENCE [LARGE SCALE GENOMIC DNA]</scope>
    <source>
        <strain evidence="9 10">KMB9</strain>
    </source>
</reference>
<feature type="transmembrane region" description="Helical" evidence="7">
    <location>
        <begin position="133"/>
        <end position="158"/>
    </location>
</feature>
<dbReference type="OrthoDB" id="9764259at2"/>
<evidence type="ECO:0000256" key="5">
    <source>
        <dbReference type="ARBA" id="ARBA00022989"/>
    </source>
</evidence>
<evidence type="ECO:0000313" key="10">
    <source>
        <dbReference type="Proteomes" id="UP000252357"/>
    </source>
</evidence>